<feature type="compositionally biased region" description="Low complexity" evidence="1">
    <location>
        <begin position="177"/>
        <end position="205"/>
    </location>
</feature>
<evidence type="ECO:0000256" key="1">
    <source>
        <dbReference type="SAM" id="MobiDB-lite"/>
    </source>
</evidence>
<dbReference type="EMBL" id="JAYWLU010000006">
    <property type="protein sequence ID" value="MEX3594515.1"/>
    <property type="molecule type" value="Genomic_DNA"/>
</dbReference>
<name>A0ABV3V1P4_9MICC</name>
<evidence type="ECO:0000313" key="3">
    <source>
        <dbReference type="Proteomes" id="UP001558481"/>
    </source>
</evidence>
<proteinExistence type="predicted"/>
<protein>
    <recommendedName>
        <fullName evidence="4">DUF4253 domain-containing protein</fullName>
    </recommendedName>
</protein>
<dbReference type="RefSeq" id="WP_368629195.1">
    <property type="nucleotide sequence ID" value="NZ_JAYWLU010000006.1"/>
</dbReference>
<reference evidence="2 3" key="1">
    <citation type="journal article" date="2024" name="Fungal Genet. Biol.">
        <title>The porcine skin microbiome exhibits broad fungal antagonism.</title>
        <authorList>
            <person name="De La Cruz K.F."/>
            <person name="Townsend E.C."/>
            <person name="Alex Cheong J.Z."/>
            <person name="Salamzade R."/>
            <person name="Liu A."/>
            <person name="Sandstrom S."/>
            <person name="Davila E."/>
            <person name="Huang L."/>
            <person name="Xu K.H."/>
            <person name="Wu S.Y."/>
            <person name="Meudt J.J."/>
            <person name="Shanmuganayagam D."/>
            <person name="Gibson A.L.F."/>
            <person name="Kalan L.R."/>
        </authorList>
    </citation>
    <scope>NUCLEOTIDE SEQUENCE [LARGE SCALE GENOMIC DNA]</scope>
    <source>
        <strain evidence="2 3">LK2625</strain>
    </source>
</reference>
<organism evidence="2 3">
    <name type="scientific">Kocuria carniphila</name>
    <dbReference type="NCBI Taxonomy" id="262208"/>
    <lineage>
        <taxon>Bacteria</taxon>
        <taxon>Bacillati</taxon>
        <taxon>Actinomycetota</taxon>
        <taxon>Actinomycetes</taxon>
        <taxon>Micrococcales</taxon>
        <taxon>Micrococcaceae</taxon>
        <taxon>Kocuria</taxon>
    </lineage>
</organism>
<sequence>MSTPQTTCGGAPSARPARPFEVISVLGSQPAPCERVYVFHGSASTQLLGTDRLVTAAQKLLAAAGVDPHVSPAIHTDIVARPYTNEALQDPILDAPSPWVRSHTSVTELSVQLPAQMFWDRLNAGSWATWSEQWPSPADGPMFPPSVPDWLAHAPRWELDPLAPALGPAAPGGWIWAPASSDGSTEAGGSEASAPSSPSRASGVAWDEAHETGEQYPWVGLFQLTDVESFWVLTTPERLDQVVALCEELSGTHSAFSWLTGYFDPMDVLGSLRLPMECAAELEYALTERGYSVDVWW</sequence>
<accession>A0ABV3V1P4</accession>
<evidence type="ECO:0000313" key="2">
    <source>
        <dbReference type="EMBL" id="MEX3594515.1"/>
    </source>
</evidence>
<keyword evidence="3" id="KW-1185">Reference proteome</keyword>
<dbReference type="Proteomes" id="UP001558481">
    <property type="component" value="Unassembled WGS sequence"/>
</dbReference>
<feature type="region of interest" description="Disordered" evidence="1">
    <location>
        <begin position="177"/>
        <end position="207"/>
    </location>
</feature>
<comment type="caution">
    <text evidence="2">The sequence shown here is derived from an EMBL/GenBank/DDBJ whole genome shotgun (WGS) entry which is preliminary data.</text>
</comment>
<evidence type="ECO:0008006" key="4">
    <source>
        <dbReference type="Google" id="ProtNLM"/>
    </source>
</evidence>
<gene>
    <name evidence="2" type="ORF">VVR66_07305</name>
</gene>